<reference evidence="2 3" key="1">
    <citation type="journal article" date="2020" name="ISME J.">
        <title>Comparative genomics reveals insights into cyanobacterial evolution and habitat adaptation.</title>
        <authorList>
            <person name="Chen M.Y."/>
            <person name="Teng W.K."/>
            <person name="Zhao L."/>
            <person name="Hu C.X."/>
            <person name="Zhou Y.K."/>
            <person name="Han B.P."/>
            <person name="Song L.R."/>
            <person name="Shu W.S."/>
        </authorList>
    </citation>
    <scope>NUCLEOTIDE SEQUENCE [LARGE SCALE GENOMIC DNA]</scope>
    <source>
        <strain evidence="2 3">FACHB-248</strain>
    </source>
</reference>
<keyword evidence="3" id="KW-1185">Reference proteome</keyword>
<proteinExistence type="predicted"/>
<sequence>MPAKKPSQEKIESVKTRFQVVESKVLDSNKEKFFRLPYGTALEAIDADLSKTAYRLWIYLSANYPFGDCDVELPSQTELGIRLGVSRQAINIAAAEIQAAGLWDFWADKWKGRNLKGYGVSDSEGVKKNRQVSKKDDTVSKKDDTRCRKKMTPGVEKR</sequence>
<dbReference type="Proteomes" id="UP000660380">
    <property type="component" value="Unassembled WGS sequence"/>
</dbReference>
<evidence type="ECO:0000313" key="2">
    <source>
        <dbReference type="EMBL" id="MBD2607046.1"/>
    </source>
</evidence>
<evidence type="ECO:0008006" key="4">
    <source>
        <dbReference type="Google" id="ProtNLM"/>
    </source>
</evidence>
<dbReference type="EMBL" id="JACJTA010000054">
    <property type="protein sequence ID" value="MBD2607046.1"/>
    <property type="molecule type" value="Genomic_DNA"/>
</dbReference>
<evidence type="ECO:0000313" key="3">
    <source>
        <dbReference type="Proteomes" id="UP000660380"/>
    </source>
</evidence>
<name>A0ABR8GU96_9CYAN</name>
<organism evidence="2 3">
    <name type="scientific">Scytonema hofmannii FACHB-248</name>
    <dbReference type="NCBI Taxonomy" id="1842502"/>
    <lineage>
        <taxon>Bacteria</taxon>
        <taxon>Bacillati</taxon>
        <taxon>Cyanobacteriota</taxon>
        <taxon>Cyanophyceae</taxon>
        <taxon>Nostocales</taxon>
        <taxon>Scytonemataceae</taxon>
        <taxon>Scytonema</taxon>
    </lineage>
</organism>
<protein>
    <recommendedName>
        <fullName evidence="4">Helix-turn-helix domain-containing protein</fullName>
    </recommendedName>
</protein>
<feature type="region of interest" description="Disordered" evidence="1">
    <location>
        <begin position="118"/>
        <end position="158"/>
    </location>
</feature>
<evidence type="ECO:0000256" key="1">
    <source>
        <dbReference type="SAM" id="MobiDB-lite"/>
    </source>
</evidence>
<feature type="compositionally biased region" description="Basic and acidic residues" evidence="1">
    <location>
        <begin position="133"/>
        <end position="146"/>
    </location>
</feature>
<gene>
    <name evidence="2" type="ORF">H6G81_21570</name>
</gene>
<comment type="caution">
    <text evidence="2">The sequence shown here is derived from an EMBL/GenBank/DDBJ whole genome shotgun (WGS) entry which is preliminary data.</text>
</comment>
<accession>A0ABR8GU96</accession>
<dbReference type="RefSeq" id="WP_029631509.1">
    <property type="nucleotide sequence ID" value="NZ_JACJTA010000054.1"/>
</dbReference>